<feature type="region of interest" description="Disordered" evidence="1">
    <location>
        <begin position="1"/>
        <end position="29"/>
    </location>
</feature>
<evidence type="ECO:0000313" key="2">
    <source>
        <dbReference type="EMBL" id="RCI12495.1"/>
    </source>
</evidence>
<accession>A0A367LDJ8</accession>
<organism evidence="2 3">
    <name type="scientific">Ophiocordyceps polyrhachis-furcata BCC 54312</name>
    <dbReference type="NCBI Taxonomy" id="1330021"/>
    <lineage>
        <taxon>Eukaryota</taxon>
        <taxon>Fungi</taxon>
        <taxon>Dikarya</taxon>
        <taxon>Ascomycota</taxon>
        <taxon>Pezizomycotina</taxon>
        <taxon>Sordariomycetes</taxon>
        <taxon>Hypocreomycetidae</taxon>
        <taxon>Hypocreales</taxon>
        <taxon>Ophiocordycipitaceae</taxon>
        <taxon>Ophiocordyceps</taxon>
    </lineage>
</organism>
<dbReference type="AlphaFoldDB" id="A0A367LDJ8"/>
<keyword evidence="3" id="KW-1185">Reference proteome</keyword>
<comment type="caution">
    <text evidence="2">The sequence shown here is derived from an EMBL/GenBank/DDBJ whole genome shotgun (WGS) entry which is preliminary data.</text>
</comment>
<name>A0A367LDJ8_9HYPO</name>
<feature type="region of interest" description="Disordered" evidence="1">
    <location>
        <begin position="135"/>
        <end position="173"/>
    </location>
</feature>
<dbReference type="Proteomes" id="UP000253664">
    <property type="component" value="Unassembled WGS sequence"/>
</dbReference>
<proteinExistence type="predicted"/>
<evidence type="ECO:0000313" key="3">
    <source>
        <dbReference type="Proteomes" id="UP000253664"/>
    </source>
</evidence>
<protein>
    <submittedName>
        <fullName evidence="2">Uncharacterized protein</fullName>
    </submittedName>
</protein>
<reference evidence="2 3" key="1">
    <citation type="journal article" date="2015" name="BMC Genomics">
        <title>Insights from the genome of Ophiocordyceps polyrhachis-furcata to pathogenicity and host specificity in insect fungi.</title>
        <authorList>
            <person name="Wichadakul D."/>
            <person name="Kobmoo N."/>
            <person name="Ingsriswang S."/>
            <person name="Tangphatsornruang S."/>
            <person name="Chantasingh D."/>
            <person name="Luangsa-ard J.J."/>
            <person name="Eurwilaichitr L."/>
        </authorList>
    </citation>
    <scope>NUCLEOTIDE SEQUENCE [LARGE SCALE GENOMIC DNA]</scope>
    <source>
        <strain evidence="2 3">BCC 54312</strain>
    </source>
</reference>
<gene>
    <name evidence="2" type="ORF">L249_0174</name>
</gene>
<evidence type="ECO:0000256" key="1">
    <source>
        <dbReference type="SAM" id="MobiDB-lite"/>
    </source>
</evidence>
<dbReference type="EMBL" id="LKCN02000007">
    <property type="protein sequence ID" value="RCI12495.1"/>
    <property type="molecule type" value="Genomic_DNA"/>
</dbReference>
<sequence>MQYNAIHPQLPSTTDPRLLQPPVHRMPSLPLTFPDPDPADPVSAPRNSVITPQKYQMMMDRSGKGGKRTTYRAGQRQVEGNSMLFNMPGDEQTKLIVRPRLLSRIKPNNQLQLLSKPKRSVNTKEFGKFQCASSRYDNKGQRKKKPPFSLLLRPIPSCVPTTESVEGKKPNKS</sequence>